<dbReference type="SUPFAM" id="SSF56784">
    <property type="entry name" value="HAD-like"/>
    <property type="match status" value="1"/>
</dbReference>
<name>A0A6C0EQB7_9ZZZZ</name>
<reference evidence="1" key="1">
    <citation type="journal article" date="2020" name="Nature">
        <title>Giant virus diversity and host interactions through global metagenomics.</title>
        <authorList>
            <person name="Schulz F."/>
            <person name="Roux S."/>
            <person name="Paez-Espino D."/>
            <person name="Jungbluth S."/>
            <person name="Walsh D.A."/>
            <person name="Denef V.J."/>
            <person name="McMahon K.D."/>
            <person name="Konstantinidis K.T."/>
            <person name="Eloe-Fadrosh E.A."/>
            <person name="Kyrpides N.C."/>
            <person name="Woyke T."/>
        </authorList>
    </citation>
    <scope>NUCLEOTIDE SEQUENCE</scope>
    <source>
        <strain evidence="1">GVMAG-M-3300009155-2</strain>
    </source>
</reference>
<organism evidence="1">
    <name type="scientific">viral metagenome</name>
    <dbReference type="NCBI Taxonomy" id="1070528"/>
    <lineage>
        <taxon>unclassified sequences</taxon>
        <taxon>metagenomes</taxon>
        <taxon>organismal metagenomes</taxon>
    </lineage>
</organism>
<dbReference type="InterPro" id="IPR036412">
    <property type="entry name" value="HAD-like_sf"/>
</dbReference>
<sequence>MKIVVFDLDETLGYFTEYGIFWDILNNYLKIHLKYPLTNEDFNSTLDLYPEFIRPNIINILIYLKNKKLTNCCNKIMIYTNNNGPKEWAQNIIKYFENKINYALFDQIISAFKINGKTVEICRTTHNKTHQDLISCTKIPMDAEICFLDDNFYPEMAKDNIYYINIKPFFYDLKFDYIISKFQKSALGRQLELTNDVNFEKYMMNEFKKINYTLVIKDEKEYEIDKILGKQIMIHLQNFFNKTIKKHNRKSLFKTKKTYTNKKNKSQKIRK</sequence>
<evidence type="ECO:0000313" key="1">
    <source>
        <dbReference type="EMBL" id="QHT31374.1"/>
    </source>
</evidence>
<dbReference type="AlphaFoldDB" id="A0A6C0EQB7"/>
<dbReference type="EMBL" id="MN738918">
    <property type="protein sequence ID" value="QHT31374.1"/>
    <property type="molecule type" value="Genomic_DNA"/>
</dbReference>
<proteinExistence type="predicted"/>
<accession>A0A6C0EQB7</accession>
<protein>
    <submittedName>
        <fullName evidence="1">Uncharacterized protein</fullName>
    </submittedName>
</protein>